<dbReference type="EMBL" id="FPHN01000187">
    <property type="protein sequence ID" value="SFV65517.1"/>
    <property type="molecule type" value="Genomic_DNA"/>
</dbReference>
<name>A0A1W1CII9_9ZZZZ</name>
<sequence>MNIKKDKVVRARVTSEKLQALKEYCKEHNITASKLIDDFLSKVLEDRLKKD</sequence>
<reference evidence="1" key="1">
    <citation type="submission" date="2016-10" db="EMBL/GenBank/DDBJ databases">
        <authorList>
            <person name="de Groot N.N."/>
        </authorList>
    </citation>
    <scope>NUCLEOTIDE SEQUENCE</scope>
</reference>
<accession>A0A1W1CII9</accession>
<gene>
    <name evidence="1" type="ORF">MNB_SV-14-117</name>
</gene>
<evidence type="ECO:0000313" key="1">
    <source>
        <dbReference type="EMBL" id="SFV65517.1"/>
    </source>
</evidence>
<organism evidence="1">
    <name type="scientific">hydrothermal vent metagenome</name>
    <dbReference type="NCBI Taxonomy" id="652676"/>
    <lineage>
        <taxon>unclassified sequences</taxon>
        <taxon>metagenomes</taxon>
        <taxon>ecological metagenomes</taxon>
    </lineage>
</organism>
<proteinExistence type="predicted"/>
<protein>
    <submittedName>
        <fullName evidence="1">Uncharacterized protein</fullName>
    </submittedName>
</protein>
<dbReference type="AlphaFoldDB" id="A0A1W1CII9"/>